<accession>A0A2X3VZH8</accession>
<dbReference type="RefSeq" id="WP_018029895.1">
    <property type="nucleotide sequence ID" value="NZ_LS483343.1"/>
</dbReference>
<evidence type="ECO:0000256" key="3">
    <source>
        <dbReference type="ARBA" id="ARBA00022679"/>
    </source>
</evidence>
<dbReference type="Pfam" id="PF00288">
    <property type="entry name" value="GHMP_kinases_N"/>
    <property type="match status" value="1"/>
</dbReference>
<dbReference type="Gene3D" id="3.30.230.10">
    <property type="match status" value="1"/>
</dbReference>
<dbReference type="PANTHER" id="PTHR31814:SF2">
    <property type="entry name" value="PHOSPHOMEVALONATE KINASE"/>
    <property type="match status" value="1"/>
</dbReference>
<gene>
    <name evidence="9" type="ORF">NCTC12278_01039</name>
</gene>
<dbReference type="InterPro" id="IPR005917">
    <property type="entry name" value="Pmev_kinase_bact"/>
</dbReference>
<keyword evidence="6" id="KW-0067">ATP-binding</keyword>
<dbReference type="InterPro" id="IPR036554">
    <property type="entry name" value="GHMP_kinase_C_sf"/>
</dbReference>
<protein>
    <recommendedName>
        <fullName evidence="2">phosphomevalonate kinase</fullName>
        <ecNumber evidence="2">2.7.4.2</ecNumber>
    </recommendedName>
</protein>
<dbReference type="OrthoDB" id="1522677at2"/>
<dbReference type="EMBL" id="LS483343">
    <property type="protein sequence ID" value="SQF40469.1"/>
    <property type="molecule type" value="Genomic_DNA"/>
</dbReference>
<dbReference type="UniPathway" id="UPA00057">
    <property type="reaction ID" value="UER00099"/>
</dbReference>
<dbReference type="InterPro" id="IPR006204">
    <property type="entry name" value="GHMP_kinase_N_dom"/>
</dbReference>
<evidence type="ECO:0000259" key="7">
    <source>
        <dbReference type="Pfam" id="PF00288"/>
    </source>
</evidence>
<evidence type="ECO:0000256" key="1">
    <source>
        <dbReference type="ARBA" id="ARBA00005017"/>
    </source>
</evidence>
<dbReference type="STRING" id="1123303.GCA_000372425_00566"/>
<dbReference type="SUPFAM" id="SSF55060">
    <property type="entry name" value="GHMP Kinase, C-terminal domain"/>
    <property type="match status" value="1"/>
</dbReference>
<dbReference type="SUPFAM" id="SSF54211">
    <property type="entry name" value="Ribosomal protein S5 domain 2-like"/>
    <property type="match status" value="1"/>
</dbReference>
<comment type="pathway">
    <text evidence="1">Isoprenoid biosynthesis; isopentenyl diphosphate biosynthesis via mevalonate pathway; isopentenyl diphosphate from (R)-mevalonate: step 2/3.</text>
</comment>
<evidence type="ECO:0000259" key="8">
    <source>
        <dbReference type="Pfam" id="PF08544"/>
    </source>
</evidence>
<keyword evidence="4" id="KW-0547">Nucleotide-binding</keyword>
<dbReference type="InterPro" id="IPR013750">
    <property type="entry name" value="GHMP_kinase_C_dom"/>
</dbReference>
<evidence type="ECO:0000256" key="5">
    <source>
        <dbReference type="ARBA" id="ARBA00022777"/>
    </source>
</evidence>
<dbReference type="InterPro" id="IPR014721">
    <property type="entry name" value="Ribsml_uS5_D2-typ_fold_subgr"/>
</dbReference>
<keyword evidence="10" id="KW-1185">Reference proteome</keyword>
<evidence type="ECO:0000256" key="4">
    <source>
        <dbReference type="ARBA" id="ARBA00022741"/>
    </source>
</evidence>
<dbReference type="Proteomes" id="UP000249495">
    <property type="component" value="Chromosome 1"/>
</dbReference>
<dbReference type="AlphaFoldDB" id="A0A2X3VZH8"/>
<dbReference type="GO" id="GO:0004631">
    <property type="term" value="F:phosphomevalonate kinase activity"/>
    <property type="evidence" value="ECO:0007669"/>
    <property type="project" value="UniProtKB-EC"/>
</dbReference>
<evidence type="ECO:0000313" key="9">
    <source>
        <dbReference type="EMBL" id="SQF40469.1"/>
    </source>
</evidence>
<dbReference type="Pfam" id="PF08544">
    <property type="entry name" value="GHMP_kinases_C"/>
    <property type="match status" value="1"/>
</dbReference>
<dbReference type="InterPro" id="IPR035102">
    <property type="entry name" value="Phosphomevalonate_kinase"/>
</dbReference>
<keyword evidence="5 9" id="KW-0418">Kinase</keyword>
<dbReference type="GO" id="GO:0019287">
    <property type="term" value="P:isopentenyl diphosphate biosynthetic process, mevalonate pathway"/>
    <property type="evidence" value="ECO:0007669"/>
    <property type="project" value="UniProtKB-UniPathway"/>
</dbReference>
<feature type="domain" description="GHMP kinase N-terminal" evidence="7">
    <location>
        <begin position="77"/>
        <end position="156"/>
    </location>
</feature>
<evidence type="ECO:0000256" key="2">
    <source>
        <dbReference type="ARBA" id="ARBA00012958"/>
    </source>
</evidence>
<proteinExistence type="predicted"/>
<dbReference type="PANTHER" id="PTHR31814">
    <property type="match status" value="1"/>
</dbReference>
<dbReference type="InterPro" id="IPR020568">
    <property type="entry name" value="Ribosomal_Su5_D2-typ_SF"/>
</dbReference>
<evidence type="ECO:0000313" key="10">
    <source>
        <dbReference type="Proteomes" id="UP000249495"/>
    </source>
</evidence>
<dbReference type="GO" id="GO:0005524">
    <property type="term" value="F:ATP binding"/>
    <property type="evidence" value="ECO:0007669"/>
    <property type="project" value="UniProtKB-KW"/>
</dbReference>
<name>A0A2X3VZH8_9STRE</name>
<reference evidence="9 10" key="1">
    <citation type="submission" date="2018-06" db="EMBL/GenBank/DDBJ databases">
        <authorList>
            <consortium name="Pathogen Informatics"/>
            <person name="Doyle S."/>
        </authorList>
    </citation>
    <scope>NUCLEOTIDE SEQUENCE [LARGE SCALE GENOMIC DNA]</scope>
    <source>
        <strain evidence="9 10">NCTC12278</strain>
    </source>
</reference>
<sequence length="336" mass="37411">MSLSVKTPGKLYIAGEYAVLVPKQGAILKNIPIYMTAEISRSREYNIRSDMFDYAVDLTPDGNYRLIQEAIQTFALFLESRQQSLSPFQLLISGKMEKDGKKFGLGSSGSVLVLTLKALSALYELHLSDDYLFKLAAYTLIRLGDQGSMGDIACIVSDQLIYYQSFDRQQIARWAEEMPLDDLLEKDWGYVIEPIQPAVSFDFLVGWTQQPAITSQMIDEVKSSMTPAFLKETQTEVVQLCQSLKKGEKEAVKKALHRITYLLEDLHPAIYTKPLKRLKAAAADLDVVCKSSGSGGGDCGIALSFSEKDSAALIDSWQQDGITLLYQEKGIRDDQS</sequence>
<evidence type="ECO:0000256" key="6">
    <source>
        <dbReference type="ARBA" id="ARBA00022840"/>
    </source>
</evidence>
<dbReference type="EC" id="2.7.4.2" evidence="2"/>
<feature type="domain" description="GHMP kinase C-terminal" evidence="8">
    <location>
        <begin position="244"/>
        <end position="321"/>
    </location>
</feature>
<dbReference type="NCBIfam" id="TIGR01220">
    <property type="entry name" value="Pmev_kin_Gr_pos"/>
    <property type="match status" value="1"/>
</dbReference>
<organism evidence="9 10">
    <name type="scientific">Streptococcus ferus</name>
    <dbReference type="NCBI Taxonomy" id="1345"/>
    <lineage>
        <taxon>Bacteria</taxon>
        <taxon>Bacillati</taxon>
        <taxon>Bacillota</taxon>
        <taxon>Bacilli</taxon>
        <taxon>Lactobacillales</taxon>
        <taxon>Streptococcaceae</taxon>
        <taxon>Streptococcus</taxon>
    </lineage>
</organism>
<keyword evidence="3 9" id="KW-0808">Transferase</keyword>
<dbReference type="Gene3D" id="3.30.70.890">
    <property type="entry name" value="GHMP kinase, C-terminal domain"/>
    <property type="match status" value="1"/>
</dbReference>
<dbReference type="KEGG" id="sfer:NCTC12278_01039"/>